<evidence type="ECO:0000256" key="2">
    <source>
        <dbReference type="ARBA" id="ARBA00022771"/>
    </source>
</evidence>
<dbReference type="SUPFAM" id="SSF144232">
    <property type="entry name" value="HIT/MYND zinc finger-like"/>
    <property type="match status" value="1"/>
</dbReference>
<dbReference type="InterPro" id="IPR007320">
    <property type="entry name" value="PDCD2_C"/>
</dbReference>
<dbReference type="Gene3D" id="6.10.140.2220">
    <property type="match status" value="1"/>
</dbReference>
<dbReference type="PANTHER" id="PTHR12298">
    <property type="entry name" value="PCDC2 PROGRAMMED CELL DEATH PROTEIN 2 -RELATED"/>
    <property type="match status" value="1"/>
</dbReference>
<evidence type="ECO:0000256" key="3">
    <source>
        <dbReference type="ARBA" id="ARBA00022833"/>
    </source>
</evidence>
<keyword evidence="2 4" id="KW-0863">Zinc-finger</keyword>
<dbReference type="WBParaSite" id="ALUE_0001495401-mRNA-1">
    <property type="protein sequence ID" value="ALUE_0001495401-mRNA-1"/>
    <property type="gene ID" value="ALUE_0001495401"/>
</dbReference>
<name>A0A9J2Q055_ASCLU</name>
<dbReference type="GO" id="GO:0005634">
    <property type="term" value="C:nucleus"/>
    <property type="evidence" value="ECO:0007669"/>
    <property type="project" value="TreeGrafter"/>
</dbReference>
<keyword evidence="6" id="KW-1133">Transmembrane helix</keyword>
<feature type="domain" description="MYND-type" evidence="7">
    <location>
        <begin position="183"/>
        <end position="220"/>
    </location>
</feature>
<keyword evidence="6" id="KW-0472">Membrane</keyword>
<dbReference type="Proteomes" id="UP000036681">
    <property type="component" value="Unplaced"/>
</dbReference>
<evidence type="ECO:0000256" key="5">
    <source>
        <dbReference type="SAM" id="MobiDB-lite"/>
    </source>
</evidence>
<evidence type="ECO:0000256" key="6">
    <source>
        <dbReference type="SAM" id="Phobius"/>
    </source>
</evidence>
<proteinExistence type="predicted"/>
<organism evidence="8 9">
    <name type="scientific">Ascaris lumbricoides</name>
    <name type="common">Giant roundworm</name>
    <dbReference type="NCBI Taxonomy" id="6252"/>
    <lineage>
        <taxon>Eukaryota</taxon>
        <taxon>Metazoa</taxon>
        <taxon>Ecdysozoa</taxon>
        <taxon>Nematoda</taxon>
        <taxon>Chromadorea</taxon>
        <taxon>Rhabditida</taxon>
        <taxon>Spirurina</taxon>
        <taxon>Ascaridomorpha</taxon>
        <taxon>Ascaridoidea</taxon>
        <taxon>Ascarididae</taxon>
        <taxon>Ascaris</taxon>
    </lineage>
</organism>
<dbReference type="AlphaFoldDB" id="A0A9J2Q055"/>
<evidence type="ECO:0000256" key="4">
    <source>
        <dbReference type="PROSITE-ProRule" id="PRU00134"/>
    </source>
</evidence>
<dbReference type="InterPro" id="IPR002893">
    <property type="entry name" value="Znf_MYND"/>
</dbReference>
<evidence type="ECO:0000259" key="7">
    <source>
        <dbReference type="PROSITE" id="PS50865"/>
    </source>
</evidence>
<accession>A0A9J2Q055</accession>
<dbReference type="Pfam" id="PF04194">
    <property type="entry name" value="PDCD2_C"/>
    <property type="match status" value="1"/>
</dbReference>
<feature type="transmembrane region" description="Helical" evidence="6">
    <location>
        <begin position="20"/>
        <end position="38"/>
    </location>
</feature>
<evidence type="ECO:0000313" key="9">
    <source>
        <dbReference type="WBParaSite" id="ALUE_0001495401-mRNA-1"/>
    </source>
</evidence>
<dbReference type="GO" id="GO:0008270">
    <property type="term" value="F:zinc ion binding"/>
    <property type="evidence" value="ECO:0007669"/>
    <property type="project" value="UniProtKB-KW"/>
</dbReference>
<keyword evidence="1" id="KW-0479">Metal-binding</keyword>
<feature type="region of interest" description="Disordered" evidence="5">
    <location>
        <begin position="291"/>
        <end position="310"/>
    </location>
</feature>
<evidence type="ECO:0000256" key="1">
    <source>
        <dbReference type="ARBA" id="ARBA00022723"/>
    </source>
</evidence>
<keyword evidence="3" id="KW-0862">Zinc</keyword>
<dbReference type="PROSITE" id="PS50865">
    <property type="entry name" value="ZF_MYND_2"/>
    <property type="match status" value="1"/>
</dbReference>
<sequence>MDQFVPNLRDETVQTAVKNLLIYSLTIITVPLGSMFFLKKYFFEGSSVYLGFGSLLEKDMLYRLRSHYMPLGKIGGAPAWLNPLSLPSNDDLLCKVCAKPMAFLIQVYATNPSDAEYCFHRTLFFFVCRNPQCSRMNDASNMRSFRCQLPRQNPFYSFSCALDPELDGDVPDPFANPSYPHLCQLCGCLATKKCARCQTVWYCSRDHQAIDWSWSHKKSCGKCDEEKSKADGQPIDGQQADVTADETEISLQKVCRAHDEGIWATPKRSIPANAFVFGEYAIEMGTEYLPRSLGGKDSESESDDEEVSEQQMDEYRQYLKKHHEMSKIPSNDLEEVENTIQRDAAFSRFNKILALNPKQVLRYERDGNALLATDHAPRPDTVPVCPLCGAQRRFEMQLMPHLLSLIEVDTIGASIDWATVMLFTCSQNCRIPNDGRQASISGRSALKRILGVSPKFETLNRKDLSWIASNLKVALNVETAIKKPLVNGRYLEPVIARFRSLSSAVERSSNSNPLDAQRMRFLARSSIETLLFSLSSNPVNFQPPMQAIRCVVLWSKSVDMMRYRVVRDALFCLLDRLLQLFPPRSHATRLYWIYAFADVNYTMHVDENENLRRLIEKFRSRVLVRSG</sequence>
<evidence type="ECO:0000313" key="8">
    <source>
        <dbReference type="Proteomes" id="UP000036681"/>
    </source>
</evidence>
<protein>
    <submittedName>
        <fullName evidence="9">MYND-type domain-containing protein</fullName>
    </submittedName>
</protein>
<keyword evidence="8" id="KW-1185">Reference proteome</keyword>
<dbReference type="PANTHER" id="PTHR12298:SF4">
    <property type="entry name" value="PROGRAMMED CELL DEATH PROTEIN 2"/>
    <property type="match status" value="1"/>
</dbReference>
<feature type="compositionally biased region" description="Acidic residues" evidence="5">
    <location>
        <begin position="300"/>
        <end position="310"/>
    </location>
</feature>
<keyword evidence="6" id="KW-0812">Transmembrane</keyword>
<dbReference type="GO" id="GO:0005737">
    <property type="term" value="C:cytoplasm"/>
    <property type="evidence" value="ECO:0007669"/>
    <property type="project" value="InterPro"/>
</dbReference>
<reference evidence="9" key="1">
    <citation type="submission" date="2023-03" db="UniProtKB">
        <authorList>
            <consortium name="WormBaseParasite"/>
        </authorList>
    </citation>
    <scope>IDENTIFICATION</scope>
</reference>
<dbReference type="Pfam" id="PF01753">
    <property type="entry name" value="zf-MYND"/>
    <property type="match status" value="1"/>
</dbReference>